<dbReference type="Gene3D" id="3.40.970.10">
    <property type="entry name" value="Ribonuclease H1, N-terminal domain"/>
    <property type="match status" value="1"/>
</dbReference>
<dbReference type="SUPFAM" id="SSF55658">
    <property type="entry name" value="L9 N-domain-like"/>
    <property type="match status" value="1"/>
</dbReference>
<protein>
    <recommendedName>
        <fullName evidence="1">Ribonuclease H1 N-terminal domain-containing protein</fullName>
    </recommendedName>
</protein>
<feature type="domain" description="Ribonuclease H1 N-terminal" evidence="1">
    <location>
        <begin position="46"/>
        <end position="81"/>
    </location>
</feature>
<dbReference type="Proteomes" id="UP000219338">
    <property type="component" value="Unassembled WGS sequence"/>
</dbReference>
<dbReference type="OrthoDB" id="3270804at2759"/>
<dbReference type="InterPro" id="IPR037056">
    <property type="entry name" value="RNase_H1_N_sf"/>
</dbReference>
<evidence type="ECO:0000259" key="1">
    <source>
        <dbReference type="Pfam" id="PF01693"/>
    </source>
</evidence>
<name>A0A284QTR7_ARMOS</name>
<dbReference type="InterPro" id="IPR009027">
    <property type="entry name" value="Ribosomal_bL9/RNase_H1_N"/>
</dbReference>
<proteinExistence type="predicted"/>
<evidence type="ECO:0000313" key="2">
    <source>
        <dbReference type="EMBL" id="SJK99866.1"/>
    </source>
</evidence>
<dbReference type="InterPro" id="IPR011320">
    <property type="entry name" value="RNase_H1_N"/>
</dbReference>
<evidence type="ECO:0000313" key="3">
    <source>
        <dbReference type="Proteomes" id="UP000219338"/>
    </source>
</evidence>
<reference evidence="3" key="1">
    <citation type="journal article" date="2017" name="Nat. Ecol. Evol.">
        <title>Genome expansion and lineage-specific genetic innovations in the forest pathogenic fungi Armillaria.</title>
        <authorList>
            <person name="Sipos G."/>
            <person name="Prasanna A.N."/>
            <person name="Walter M.C."/>
            <person name="O'Connor E."/>
            <person name="Balint B."/>
            <person name="Krizsan K."/>
            <person name="Kiss B."/>
            <person name="Hess J."/>
            <person name="Varga T."/>
            <person name="Slot J."/>
            <person name="Riley R."/>
            <person name="Boka B."/>
            <person name="Rigling D."/>
            <person name="Barry K."/>
            <person name="Lee J."/>
            <person name="Mihaltcheva S."/>
            <person name="LaButti K."/>
            <person name="Lipzen A."/>
            <person name="Waldron R."/>
            <person name="Moloney N.M."/>
            <person name="Sperisen C."/>
            <person name="Kredics L."/>
            <person name="Vagvoelgyi C."/>
            <person name="Patrignani A."/>
            <person name="Fitzpatrick D."/>
            <person name="Nagy I."/>
            <person name="Doyle S."/>
            <person name="Anderson J.B."/>
            <person name="Grigoriev I.V."/>
            <person name="Gueldener U."/>
            <person name="Muensterkoetter M."/>
            <person name="Nagy L.G."/>
        </authorList>
    </citation>
    <scope>NUCLEOTIDE SEQUENCE [LARGE SCALE GENOMIC DNA]</scope>
    <source>
        <strain evidence="3">C18/9</strain>
    </source>
</reference>
<sequence>MSMSTPPAPTTTPAATPAATAVASQVIPLAGGDPYNILSPNQASLFYLVTKGKEPGVYASWNNVGIQVLGVPGSIYRGVPSLAVGIALMNLAVAADQAAWIVV</sequence>
<dbReference type="Pfam" id="PF01693">
    <property type="entry name" value="Cauli_VI"/>
    <property type="match status" value="1"/>
</dbReference>
<organism evidence="2 3">
    <name type="scientific">Armillaria ostoyae</name>
    <name type="common">Armillaria root rot fungus</name>
    <dbReference type="NCBI Taxonomy" id="47428"/>
    <lineage>
        <taxon>Eukaryota</taxon>
        <taxon>Fungi</taxon>
        <taxon>Dikarya</taxon>
        <taxon>Basidiomycota</taxon>
        <taxon>Agaricomycotina</taxon>
        <taxon>Agaricomycetes</taxon>
        <taxon>Agaricomycetidae</taxon>
        <taxon>Agaricales</taxon>
        <taxon>Marasmiineae</taxon>
        <taxon>Physalacriaceae</taxon>
        <taxon>Armillaria</taxon>
    </lineage>
</organism>
<accession>A0A284QTR7</accession>
<dbReference type="AlphaFoldDB" id="A0A284QTR7"/>
<gene>
    <name evidence="2" type="ORF">ARMOST_03177</name>
</gene>
<keyword evidence="3" id="KW-1185">Reference proteome</keyword>
<dbReference type="EMBL" id="FUEG01000002">
    <property type="protein sequence ID" value="SJK99866.1"/>
    <property type="molecule type" value="Genomic_DNA"/>
</dbReference>